<reference evidence="1" key="1">
    <citation type="submission" date="2005-10" db="EMBL/GenBank/DDBJ databases">
        <authorList>
            <person name="Loftus B.J."/>
            <person name="Nene V.M."/>
            <person name="Hannick L.I."/>
            <person name="Bidwell S."/>
            <person name="Haas B."/>
            <person name="Amedeo P."/>
            <person name="Orvis J."/>
            <person name="Wortman J.R."/>
            <person name="White O.R."/>
            <person name="Salzberg S."/>
            <person name="Shumway M."/>
            <person name="Koo H."/>
            <person name="Zhao Y."/>
            <person name="Holmes M."/>
            <person name="Miller J."/>
            <person name="Schatz M."/>
            <person name="Pop M."/>
            <person name="Pai G."/>
            <person name="Utterback T."/>
            <person name="Rogers Y.-H."/>
            <person name="Kravitz S."/>
            <person name="Fraser C.M."/>
        </authorList>
    </citation>
    <scope>NUCLEOTIDE SEQUENCE</scope>
    <source>
        <strain evidence="1">Liverpool</strain>
    </source>
</reference>
<proteinExistence type="predicted"/>
<sequence length="75" mass="8214">MPVTGPSSKLSPACSCLPSQQVTVSSRVVSAGDYPYQTISTSRTRTGKNLCISYKKKFGSVRHRSNPFPLLPWPK</sequence>
<reference evidence="1" key="3">
    <citation type="submission" date="2012-09" db="EMBL/GenBank/DDBJ databases">
        <authorList>
            <consortium name="VectorBase"/>
        </authorList>
    </citation>
    <scope>NUCLEOTIDE SEQUENCE</scope>
    <source>
        <strain evidence="1">Liverpool</strain>
    </source>
</reference>
<reference evidence="1" key="2">
    <citation type="journal article" date="2007" name="Science">
        <title>Genome sequence of Aedes aegypti, a major arbovirus vector.</title>
        <authorList>
            <person name="Nene V."/>
            <person name="Wortman J.R."/>
            <person name="Lawson D."/>
            <person name="Haas B."/>
            <person name="Kodira C."/>
            <person name="Tu Z.J."/>
            <person name="Loftus B."/>
            <person name="Xi Z."/>
            <person name="Megy K."/>
            <person name="Grabherr M."/>
            <person name="Ren Q."/>
            <person name="Zdobnov E.M."/>
            <person name="Lobo N.F."/>
            <person name="Campbell K.S."/>
            <person name="Brown S.E."/>
            <person name="Bonaldo M.F."/>
            <person name="Zhu J."/>
            <person name="Sinkins S.P."/>
            <person name="Hogenkamp D.G."/>
            <person name="Amedeo P."/>
            <person name="Arensburger P."/>
            <person name="Atkinson P.W."/>
            <person name="Bidwell S."/>
            <person name="Biedler J."/>
            <person name="Birney E."/>
            <person name="Bruggner R.V."/>
            <person name="Costas J."/>
            <person name="Coy M.R."/>
            <person name="Crabtree J."/>
            <person name="Crawford M."/>
            <person name="Debruyn B."/>
            <person name="Decaprio D."/>
            <person name="Eiglmeier K."/>
            <person name="Eisenstadt E."/>
            <person name="El-Dorry H."/>
            <person name="Gelbart W.M."/>
            <person name="Gomes S.L."/>
            <person name="Hammond M."/>
            <person name="Hannick L.I."/>
            <person name="Hogan J.R."/>
            <person name="Holmes M.H."/>
            <person name="Jaffe D."/>
            <person name="Johnston J.S."/>
            <person name="Kennedy R.C."/>
            <person name="Koo H."/>
            <person name="Kravitz S."/>
            <person name="Kriventseva E.V."/>
            <person name="Kulp D."/>
            <person name="Labutti K."/>
            <person name="Lee E."/>
            <person name="Li S."/>
            <person name="Lovin D.D."/>
            <person name="Mao C."/>
            <person name="Mauceli E."/>
            <person name="Menck C.F."/>
            <person name="Miller J.R."/>
            <person name="Montgomery P."/>
            <person name="Mori A."/>
            <person name="Nascimento A.L."/>
            <person name="Naveira H.F."/>
            <person name="Nusbaum C."/>
            <person name="O'leary S."/>
            <person name="Orvis J."/>
            <person name="Pertea M."/>
            <person name="Quesneville H."/>
            <person name="Reidenbach K.R."/>
            <person name="Rogers Y.H."/>
            <person name="Roth C.W."/>
            <person name="Schneider J.R."/>
            <person name="Schatz M."/>
            <person name="Shumway M."/>
            <person name="Stanke M."/>
            <person name="Stinson E.O."/>
            <person name="Tubio J.M."/>
            <person name="Vanzee J.P."/>
            <person name="Verjovski-Almeida S."/>
            <person name="Werner D."/>
            <person name="White O."/>
            <person name="Wyder S."/>
            <person name="Zeng Q."/>
            <person name="Zhao Q."/>
            <person name="Zhao Y."/>
            <person name="Hill C.A."/>
            <person name="Raikhel A.S."/>
            <person name="Soares M.B."/>
            <person name="Knudson D.L."/>
            <person name="Lee N.H."/>
            <person name="Galagan J."/>
            <person name="Salzberg S.L."/>
            <person name="Paulsen I.T."/>
            <person name="Dimopoulos G."/>
            <person name="Collins F.H."/>
            <person name="Birren B."/>
            <person name="Fraser-Liggett C.M."/>
            <person name="Severson D.W."/>
        </authorList>
    </citation>
    <scope>NUCLEOTIDE SEQUENCE [LARGE SCALE GENOMIC DNA]</scope>
    <source>
        <strain evidence="1">Liverpool</strain>
    </source>
</reference>
<dbReference type="HOGENOM" id="CLU_2673089_0_0_1"/>
<evidence type="ECO:0000313" key="2">
    <source>
        <dbReference type="Proteomes" id="UP000682892"/>
    </source>
</evidence>
<gene>
    <name evidence="1" type="ORF">AaeL_AAEL012630</name>
</gene>
<evidence type="ECO:0000313" key="1">
    <source>
        <dbReference type="EMBL" id="EAT35187.1"/>
    </source>
</evidence>
<dbReference type="AlphaFoldDB" id="Q16LJ2"/>
<dbReference type="Proteomes" id="UP000682892">
    <property type="component" value="Chromosome 2"/>
</dbReference>
<protein>
    <submittedName>
        <fullName evidence="1">AAEL012630-PA</fullName>
    </submittedName>
</protein>
<accession>Q16LJ2</accession>
<dbReference type="PaxDb" id="7159-AAEL012630-PA"/>
<name>Q16LJ2_AEDAE</name>
<organism evidence="1 2">
    <name type="scientific">Aedes aegypti</name>
    <name type="common">Yellowfever mosquito</name>
    <name type="synonym">Culex aegypti</name>
    <dbReference type="NCBI Taxonomy" id="7159"/>
    <lineage>
        <taxon>Eukaryota</taxon>
        <taxon>Metazoa</taxon>
        <taxon>Ecdysozoa</taxon>
        <taxon>Arthropoda</taxon>
        <taxon>Hexapoda</taxon>
        <taxon>Insecta</taxon>
        <taxon>Pterygota</taxon>
        <taxon>Neoptera</taxon>
        <taxon>Endopterygota</taxon>
        <taxon>Diptera</taxon>
        <taxon>Nematocera</taxon>
        <taxon>Culicoidea</taxon>
        <taxon>Culicidae</taxon>
        <taxon>Culicinae</taxon>
        <taxon>Aedini</taxon>
        <taxon>Aedes</taxon>
        <taxon>Stegomyia</taxon>
    </lineage>
</organism>
<dbReference type="EMBL" id="CH477904">
    <property type="protein sequence ID" value="EAT35187.1"/>
    <property type="molecule type" value="Genomic_DNA"/>
</dbReference>